<dbReference type="SMART" id="SM00718">
    <property type="entry name" value="DM4_12"/>
    <property type="match status" value="1"/>
</dbReference>
<keyword evidence="1" id="KW-0732">Signal</keyword>
<dbReference type="PANTHER" id="PTHR21398">
    <property type="entry name" value="AGAP007094-PA"/>
    <property type="match status" value="1"/>
</dbReference>
<name>A0AAV8W4A2_9CUCU</name>
<dbReference type="InterPro" id="IPR006631">
    <property type="entry name" value="DM4_12"/>
</dbReference>
<evidence type="ECO:0000313" key="3">
    <source>
        <dbReference type="Proteomes" id="UP001159042"/>
    </source>
</evidence>
<comment type="caution">
    <text evidence="2">The sequence shown here is derived from an EMBL/GenBank/DDBJ whole genome shotgun (WGS) entry which is preliminary data.</text>
</comment>
<evidence type="ECO:0000256" key="1">
    <source>
        <dbReference type="SAM" id="SignalP"/>
    </source>
</evidence>
<dbReference type="AlphaFoldDB" id="A0AAV8W4A2"/>
<dbReference type="EMBL" id="JANEYG010000010">
    <property type="protein sequence ID" value="KAJ8921343.1"/>
    <property type="molecule type" value="Genomic_DNA"/>
</dbReference>
<dbReference type="Pfam" id="PF07841">
    <property type="entry name" value="DM4_12"/>
    <property type="match status" value="1"/>
</dbReference>
<feature type="chain" id="PRO_5043608678" evidence="1">
    <location>
        <begin position="21"/>
        <end position="199"/>
    </location>
</feature>
<accession>A0AAV8W4A2</accession>
<evidence type="ECO:0000313" key="2">
    <source>
        <dbReference type="EMBL" id="KAJ8921343.1"/>
    </source>
</evidence>
<dbReference type="Proteomes" id="UP001159042">
    <property type="component" value="Unassembled WGS sequence"/>
</dbReference>
<reference evidence="2 3" key="1">
    <citation type="journal article" date="2023" name="Insect Mol. Biol.">
        <title>Genome sequencing provides insights into the evolution of gene families encoding plant cell wall-degrading enzymes in longhorned beetles.</title>
        <authorList>
            <person name="Shin N.R."/>
            <person name="Okamura Y."/>
            <person name="Kirsch R."/>
            <person name="Pauchet Y."/>
        </authorList>
    </citation>
    <scope>NUCLEOTIDE SEQUENCE [LARGE SCALE GENOMIC DNA]</scope>
    <source>
        <strain evidence="2">EAD_L_NR</strain>
    </source>
</reference>
<sequence length="199" mass="22478">MKNSVLISVILLLYFTSTCGTIMDTSRHVISRQKRWLIWNEGVNWVQFIFGLGIPLEVKQQAITIGTVMKAFYLMPTNSSVYTRPSINYIRKKRSGSRWILYDVLESYLSRYKSLDGKACLLKAICEVSQAPFDDRSGILAEVMHAVLTPSTTEELITNNIGTEYHAAEQLGKEVDSCDSVFPECGINLIQQFTTFMTG</sequence>
<gene>
    <name evidence="2" type="ORF">NQ315_002958</name>
</gene>
<feature type="signal peptide" evidence="1">
    <location>
        <begin position="1"/>
        <end position="20"/>
    </location>
</feature>
<keyword evidence="3" id="KW-1185">Reference proteome</keyword>
<organism evidence="2 3">
    <name type="scientific">Exocentrus adspersus</name>
    <dbReference type="NCBI Taxonomy" id="1586481"/>
    <lineage>
        <taxon>Eukaryota</taxon>
        <taxon>Metazoa</taxon>
        <taxon>Ecdysozoa</taxon>
        <taxon>Arthropoda</taxon>
        <taxon>Hexapoda</taxon>
        <taxon>Insecta</taxon>
        <taxon>Pterygota</taxon>
        <taxon>Neoptera</taxon>
        <taxon>Endopterygota</taxon>
        <taxon>Coleoptera</taxon>
        <taxon>Polyphaga</taxon>
        <taxon>Cucujiformia</taxon>
        <taxon>Chrysomeloidea</taxon>
        <taxon>Cerambycidae</taxon>
        <taxon>Lamiinae</taxon>
        <taxon>Acanthocinini</taxon>
        <taxon>Exocentrus</taxon>
    </lineage>
</organism>
<dbReference type="PANTHER" id="PTHR21398:SF21">
    <property type="entry name" value="AGAP004005-PA"/>
    <property type="match status" value="1"/>
</dbReference>
<protein>
    <submittedName>
        <fullName evidence="2">Uncharacterized protein</fullName>
    </submittedName>
</protein>
<proteinExistence type="predicted"/>